<comment type="caution">
    <text evidence="1">The sequence shown here is derived from an EMBL/GenBank/DDBJ whole genome shotgun (WGS) entry which is preliminary data.</text>
</comment>
<name>A0A0B3S3R2_9RHOB</name>
<dbReference type="Proteomes" id="UP000030960">
    <property type="component" value="Unassembled WGS sequence"/>
</dbReference>
<dbReference type="EMBL" id="JSUQ01000002">
    <property type="protein sequence ID" value="KHQ54882.1"/>
    <property type="molecule type" value="Genomic_DNA"/>
</dbReference>
<reference evidence="1 2" key="1">
    <citation type="submission" date="2014-10" db="EMBL/GenBank/DDBJ databases">
        <title>Genome sequence of Ponticoccus sp. strain UMTAT08 isolated from clonal culture of toxic dinoflagellate Alexandrium tamiyavanichii.</title>
        <authorList>
            <person name="Gan H.Y."/>
            <person name="Muhd D.-D."/>
            <person name="Mohd Noor M.E."/>
            <person name="Yeong Y.S."/>
            <person name="Usup G."/>
        </authorList>
    </citation>
    <scope>NUCLEOTIDE SEQUENCE [LARGE SCALE GENOMIC DNA]</scope>
    <source>
        <strain evidence="1 2">UMTAT08</strain>
    </source>
</reference>
<evidence type="ECO:0000313" key="2">
    <source>
        <dbReference type="Proteomes" id="UP000030960"/>
    </source>
</evidence>
<evidence type="ECO:0000313" key="1">
    <source>
        <dbReference type="EMBL" id="KHQ54882.1"/>
    </source>
</evidence>
<gene>
    <name evidence="1" type="ORF">OA50_00718</name>
</gene>
<proteinExistence type="predicted"/>
<protein>
    <submittedName>
        <fullName evidence="1">Uncharacterized protein</fullName>
    </submittedName>
</protein>
<organism evidence="1 2">
    <name type="scientific">Mameliella alba</name>
    <dbReference type="NCBI Taxonomy" id="561184"/>
    <lineage>
        <taxon>Bacteria</taxon>
        <taxon>Pseudomonadati</taxon>
        <taxon>Pseudomonadota</taxon>
        <taxon>Alphaproteobacteria</taxon>
        <taxon>Rhodobacterales</taxon>
        <taxon>Roseobacteraceae</taxon>
        <taxon>Mameliella</taxon>
    </lineage>
</organism>
<keyword evidence="2" id="KW-1185">Reference proteome</keyword>
<sequence>MDIQVSGGGRLAAKLHQCQAYSQRSGPSKSAYSVGHRAKALVQQACANGESLRQGQVASGIARRAEESAVIEASFVNLTYNATTIIAHDDSDLPVDPVPAAAEGVTPEGSQGATEGVSAYDASAIFVSAQITFSAASVALELLR</sequence>
<dbReference type="RefSeq" id="WP_139022523.1">
    <property type="nucleotide sequence ID" value="NZ_JSUQ01000002.1"/>
</dbReference>
<dbReference type="AlphaFoldDB" id="A0A0B3S3R2"/>
<accession>A0A0B3S3R2</accession>